<proteinExistence type="inferred from homology"/>
<organism evidence="3 4">
    <name type="scientific">Rhizodiscina lignyota</name>
    <dbReference type="NCBI Taxonomy" id="1504668"/>
    <lineage>
        <taxon>Eukaryota</taxon>
        <taxon>Fungi</taxon>
        <taxon>Dikarya</taxon>
        <taxon>Ascomycota</taxon>
        <taxon>Pezizomycotina</taxon>
        <taxon>Dothideomycetes</taxon>
        <taxon>Pleosporomycetidae</taxon>
        <taxon>Aulographales</taxon>
        <taxon>Rhizodiscinaceae</taxon>
        <taxon>Rhizodiscina</taxon>
    </lineage>
</organism>
<dbReference type="Proteomes" id="UP000799772">
    <property type="component" value="Unassembled WGS sequence"/>
</dbReference>
<name>A0A9P4IN55_9PEZI</name>
<dbReference type="SUPFAM" id="SSF51735">
    <property type="entry name" value="NAD(P)-binding Rossmann-fold domains"/>
    <property type="match status" value="1"/>
</dbReference>
<gene>
    <name evidence="3" type="ORF">NA57DRAFT_70791</name>
</gene>
<evidence type="ECO:0000313" key="3">
    <source>
        <dbReference type="EMBL" id="KAF2104586.1"/>
    </source>
</evidence>
<dbReference type="AlphaFoldDB" id="A0A9P4IN55"/>
<dbReference type="PRINTS" id="PR00081">
    <property type="entry name" value="GDHRDH"/>
</dbReference>
<dbReference type="OrthoDB" id="191139at2759"/>
<evidence type="ECO:0000313" key="4">
    <source>
        <dbReference type="Proteomes" id="UP000799772"/>
    </source>
</evidence>
<evidence type="ECO:0000256" key="2">
    <source>
        <dbReference type="ARBA" id="ARBA00023002"/>
    </source>
</evidence>
<dbReference type="GO" id="GO:0016491">
    <property type="term" value="F:oxidoreductase activity"/>
    <property type="evidence" value="ECO:0007669"/>
    <property type="project" value="UniProtKB-KW"/>
</dbReference>
<dbReference type="PANTHER" id="PTHR24320:SF154">
    <property type="entry name" value="OXIDOREDUCTASE, SHORT-CHAIN DEHYDROGENASE_REDUCTASE FAMILY (AFU_ORTHOLOGUE AFUA_2G04560)"/>
    <property type="match status" value="1"/>
</dbReference>
<keyword evidence="2" id="KW-0560">Oxidoreductase</keyword>
<accession>A0A9P4IN55</accession>
<dbReference type="InterPro" id="IPR036291">
    <property type="entry name" value="NAD(P)-bd_dom_sf"/>
</dbReference>
<dbReference type="EMBL" id="ML978121">
    <property type="protein sequence ID" value="KAF2104586.1"/>
    <property type="molecule type" value="Genomic_DNA"/>
</dbReference>
<sequence>MHSSEFNPHSDIQSLEGKVFLITGGTAGLGSGAIEAFAEHNPSHIFFTGRNKKSADKLISTVQSKFASVNLTFLECDQTSLASVREAANKFLAQSNRLDVLMCNAGVMGIDADQTKDGYEIQFGINHVAHALLIKLLLPTMLETAKLPDADVRIINMSSWGHKQAPSYGIQFETLKTSQASLGGMIPGPRWSRYGQSKLANLLYAQELAKRYPQITSVSVHPGFVMTGLYDNVNFLIRLPALISSIGRTVPVDQGHYNQVWATTCRKSDIINGQYYEPVGVVGKDISKAAQDKQLAERLWDWTQEELAGY</sequence>
<reference evidence="3" key="1">
    <citation type="journal article" date="2020" name="Stud. Mycol.">
        <title>101 Dothideomycetes genomes: a test case for predicting lifestyles and emergence of pathogens.</title>
        <authorList>
            <person name="Haridas S."/>
            <person name="Albert R."/>
            <person name="Binder M."/>
            <person name="Bloem J."/>
            <person name="Labutti K."/>
            <person name="Salamov A."/>
            <person name="Andreopoulos B."/>
            <person name="Baker S."/>
            <person name="Barry K."/>
            <person name="Bills G."/>
            <person name="Bluhm B."/>
            <person name="Cannon C."/>
            <person name="Castanera R."/>
            <person name="Culley D."/>
            <person name="Daum C."/>
            <person name="Ezra D."/>
            <person name="Gonzalez J."/>
            <person name="Henrissat B."/>
            <person name="Kuo A."/>
            <person name="Liang C."/>
            <person name="Lipzen A."/>
            <person name="Lutzoni F."/>
            <person name="Magnuson J."/>
            <person name="Mondo S."/>
            <person name="Nolan M."/>
            <person name="Ohm R."/>
            <person name="Pangilinan J."/>
            <person name="Park H.-J."/>
            <person name="Ramirez L."/>
            <person name="Alfaro M."/>
            <person name="Sun H."/>
            <person name="Tritt A."/>
            <person name="Yoshinaga Y."/>
            <person name="Zwiers L.-H."/>
            <person name="Turgeon B."/>
            <person name="Goodwin S."/>
            <person name="Spatafora J."/>
            <person name="Crous P."/>
            <person name="Grigoriev I."/>
        </authorList>
    </citation>
    <scope>NUCLEOTIDE SEQUENCE</scope>
    <source>
        <strain evidence="3">CBS 133067</strain>
    </source>
</reference>
<dbReference type="Pfam" id="PF00106">
    <property type="entry name" value="adh_short"/>
    <property type="match status" value="1"/>
</dbReference>
<keyword evidence="4" id="KW-1185">Reference proteome</keyword>
<dbReference type="PANTHER" id="PTHR24320">
    <property type="entry name" value="RETINOL DEHYDROGENASE"/>
    <property type="match status" value="1"/>
</dbReference>
<protein>
    <submittedName>
        <fullName evidence="3">Retinol dehydrogenase 14</fullName>
    </submittedName>
</protein>
<dbReference type="InterPro" id="IPR002347">
    <property type="entry name" value="SDR_fam"/>
</dbReference>
<dbReference type="Gene3D" id="3.40.50.720">
    <property type="entry name" value="NAD(P)-binding Rossmann-like Domain"/>
    <property type="match status" value="1"/>
</dbReference>
<evidence type="ECO:0000256" key="1">
    <source>
        <dbReference type="ARBA" id="ARBA00006484"/>
    </source>
</evidence>
<comment type="similarity">
    <text evidence="1">Belongs to the short-chain dehydrogenases/reductases (SDR) family.</text>
</comment>
<comment type="caution">
    <text evidence="3">The sequence shown here is derived from an EMBL/GenBank/DDBJ whole genome shotgun (WGS) entry which is preliminary data.</text>
</comment>